<feature type="region of interest" description="Disordered" evidence="4">
    <location>
        <begin position="1"/>
        <end position="27"/>
    </location>
</feature>
<feature type="repeat" description="ANK" evidence="3">
    <location>
        <begin position="67"/>
        <end position="99"/>
    </location>
</feature>
<keyword evidence="2 3" id="KW-0040">ANK repeat</keyword>
<dbReference type="RefSeq" id="XP_065667677.1">
    <property type="nucleotide sequence ID" value="XM_065811605.1"/>
</dbReference>
<dbReference type="PANTHER" id="PTHR24171">
    <property type="entry name" value="ANKYRIN REPEAT DOMAIN-CONTAINING PROTEIN 39-RELATED"/>
    <property type="match status" value="1"/>
</dbReference>
<dbReference type="InterPro" id="IPR002110">
    <property type="entry name" value="Ankyrin_rpt"/>
</dbReference>
<dbReference type="InterPro" id="IPR036770">
    <property type="entry name" value="Ankyrin_rpt-contain_sf"/>
</dbReference>
<evidence type="ECO:0000256" key="3">
    <source>
        <dbReference type="PROSITE-ProRule" id="PRU00023"/>
    </source>
</evidence>
<protein>
    <submittedName>
        <fullName evidence="6">Protein phosphatase 1 regulatory subunit 27-like</fullName>
    </submittedName>
</protein>
<feature type="compositionally biased region" description="Polar residues" evidence="4">
    <location>
        <begin position="1"/>
        <end position="19"/>
    </location>
</feature>
<evidence type="ECO:0000256" key="2">
    <source>
        <dbReference type="ARBA" id="ARBA00023043"/>
    </source>
</evidence>
<evidence type="ECO:0000256" key="1">
    <source>
        <dbReference type="ARBA" id="ARBA00022737"/>
    </source>
</evidence>
<accession>A0ABM4D0B0</accession>
<dbReference type="SUPFAM" id="SSF48403">
    <property type="entry name" value="Ankyrin repeat"/>
    <property type="match status" value="1"/>
</dbReference>
<organism evidence="5 6">
    <name type="scientific">Hydra vulgaris</name>
    <name type="common">Hydra</name>
    <name type="synonym">Hydra attenuata</name>
    <dbReference type="NCBI Taxonomy" id="6087"/>
    <lineage>
        <taxon>Eukaryota</taxon>
        <taxon>Metazoa</taxon>
        <taxon>Cnidaria</taxon>
        <taxon>Hydrozoa</taxon>
        <taxon>Hydroidolina</taxon>
        <taxon>Anthoathecata</taxon>
        <taxon>Aplanulata</taxon>
        <taxon>Hydridae</taxon>
        <taxon>Hydra</taxon>
    </lineage>
</organism>
<evidence type="ECO:0000313" key="5">
    <source>
        <dbReference type="Proteomes" id="UP001652625"/>
    </source>
</evidence>
<keyword evidence="1" id="KW-0677">Repeat</keyword>
<dbReference type="PROSITE" id="PS50088">
    <property type="entry name" value="ANK_REPEAT"/>
    <property type="match status" value="1"/>
</dbReference>
<evidence type="ECO:0000256" key="4">
    <source>
        <dbReference type="SAM" id="MobiDB-lite"/>
    </source>
</evidence>
<name>A0ABM4D0B0_HYDVU</name>
<dbReference type="PROSITE" id="PS50297">
    <property type="entry name" value="ANK_REP_REGION"/>
    <property type="match status" value="1"/>
</dbReference>
<gene>
    <name evidence="6" type="primary">LOC136087970</name>
</gene>
<dbReference type="Pfam" id="PF12796">
    <property type="entry name" value="Ank_2"/>
    <property type="match status" value="1"/>
</dbReference>
<sequence length="139" mass="16143">MVSPNKKTIPTRSQSCNIQSKRRRARRTFSRPDNELFLINAVVRQDVDDAQFILERRDVDVNSMCYLGWAAVHYACKNNQLEMVKLLLQYGANTNLMTNDENFPLKIAVTWGAFDVYCFLLQNGVFHNYTENGLRISYL</sequence>
<keyword evidence="5" id="KW-1185">Reference proteome</keyword>
<dbReference type="SMART" id="SM00248">
    <property type="entry name" value="ANK"/>
    <property type="match status" value="2"/>
</dbReference>
<proteinExistence type="predicted"/>
<dbReference type="Proteomes" id="UP001652625">
    <property type="component" value="Chromosome 12"/>
</dbReference>
<dbReference type="Gene3D" id="1.25.40.20">
    <property type="entry name" value="Ankyrin repeat-containing domain"/>
    <property type="match status" value="1"/>
</dbReference>
<evidence type="ECO:0000313" key="6">
    <source>
        <dbReference type="RefSeq" id="XP_065667677.1"/>
    </source>
</evidence>
<dbReference type="GeneID" id="136087970"/>
<reference evidence="6" key="1">
    <citation type="submission" date="2025-08" db="UniProtKB">
        <authorList>
            <consortium name="RefSeq"/>
        </authorList>
    </citation>
    <scope>IDENTIFICATION</scope>
</reference>